<dbReference type="RefSeq" id="WP_348944728.1">
    <property type="nucleotide sequence ID" value="NZ_CP157355.1"/>
</dbReference>
<dbReference type="AlphaFoldDB" id="A0AAU7F9T4"/>
<name>A0AAU7F9T4_9NEIS</name>
<dbReference type="KEGG" id="cmav:ABHF33_15145"/>
<sequence length="201" mass="22692">MIESKYMTLHERLNLIVPRITSPEFLNNKGLGNEIGFHVFDYPADQEEIVRDFIKTAIEPALAKPPHGLRTHTVNLFELVIELLKDRNLHDKVIEMQASKGNNAALPGLRSVLKEDKLAKYLTDKIDVSQLDVLLMTGVGAAYPMVRVHTLLNGLHAYMKDTPLVVFYPGKYDGASLRLFGLSTDRNDANAPYYRAFQLLK</sequence>
<proteinExistence type="predicted"/>
<dbReference type="InterPro" id="IPR014858">
    <property type="entry name" value="BrxB"/>
</dbReference>
<gene>
    <name evidence="1" type="ORF">ABHF33_15145</name>
</gene>
<accession>A0AAU7F9T4</accession>
<protein>
    <submittedName>
        <fullName evidence="1">DUF1788 domain-containing protein</fullName>
    </submittedName>
</protein>
<reference evidence="1" key="1">
    <citation type="submission" date="2024-05" db="EMBL/GenBank/DDBJ databases">
        <authorList>
            <person name="Yang L."/>
            <person name="Pan L."/>
        </authorList>
    </citation>
    <scope>NUCLEOTIDE SEQUENCE</scope>
    <source>
        <strain evidence="1">FCG-7</strain>
    </source>
</reference>
<dbReference type="EMBL" id="CP157355">
    <property type="protein sequence ID" value="XBM00375.1"/>
    <property type="molecule type" value="Genomic_DNA"/>
</dbReference>
<evidence type="ECO:0000313" key="1">
    <source>
        <dbReference type="EMBL" id="XBM00375.1"/>
    </source>
</evidence>
<organism evidence="1">
    <name type="scientific">Chitinibacter mangrovi</name>
    <dbReference type="NCBI Taxonomy" id="3153927"/>
    <lineage>
        <taxon>Bacteria</taxon>
        <taxon>Pseudomonadati</taxon>
        <taxon>Pseudomonadota</taxon>
        <taxon>Betaproteobacteria</taxon>
        <taxon>Neisseriales</taxon>
        <taxon>Chitinibacteraceae</taxon>
        <taxon>Chitinibacter</taxon>
    </lineage>
</organism>
<dbReference type="Pfam" id="PF08747">
    <property type="entry name" value="BrxB"/>
    <property type="match status" value="1"/>
</dbReference>